<evidence type="ECO:0000256" key="15">
    <source>
        <dbReference type="HAMAP-Rule" id="MF_00103"/>
    </source>
</evidence>
<dbReference type="HAMAP" id="MF_00103">
    <property type="entry name" value="Fapy_DNA_glycosyl"/>
    <property type="match status" value="1"/>
</dbReference>
<dbReference type="GO" id="GO:0140078">
    <property type="term" value="F:class I DNA-(apurinic or apyrimidinic site) endonuclease activity"/>
    <property type="evidence" value="ECO:0007669"/>
    <property type="project" value="UniProtKB-EC"/>
</dbReference>
<dbReference type="NCBIfam" id="NF002211">
    <property type="entry name" value="PRK01103.1"/>
    <property type="match status" value="1"/>
</dbReference>
<dbReference type="FunFam" id="1.10.8.50:FF:000003">
    <property type="entry name" value="Formamidopyrimidine-DNA glycosylase"/>
    <property type="match status" value="1"/>
</dbReference>
<evidence type="ECO:0000256" key="7">
    <source>
        <dbReference type="ARBA" id="ARBA00022801"/>
    </source>
</evidence>
<dbReference type="SUPFAM" id="SSF46946">
    <property type="entry name" value="S13-like H2TH domain"/>
    <property type="match status" value="1"/>
</dbReference>
<feature type="active site" description="Proton donor; for beta-elimination activity" evidence="15">
    <location>
        <position position="56"/>
    </location>
</feature>
<evidence type="ECO:0000256" key="2">
    <source>
        <dbReference type="ARBA" id="ARBA00009409"/>
    </source>
</evidence>
<dbReference type="InterPro" id="IPR012319">
    <property type="entry name" value="FPG_cat"/>
</dbReference>
<comment type="similarity">
    <text evidence="2 15">Belongs to the FPG family.</text>
</comment>
<keyword evidence="11 15" id="KW-0456">Lyase</keyword>
<dbReference type="PANTHER" id="PTHR22993">
    <property type="entry name" value="FORMAMIDOPYRIMIDINE-DNA GLYCOSYLASE"/>
    <property type="match status" value="1"/>
</dbReference>
<dbReference type="InterPro" id="IPR010663">
    <property type="entry name" value="Znf_FPG/IleRS"/>
</dbReference>
<dbReference type="InterPro" id="IPR015886">
    <property type="entry name" value="H2TH_FPG"/>
</dbReference>
<keyword evidence="13 15" id="KW-0326">Glycosidase</keyword>
<reference evidence="19 21" key="2">
    <citation type="submission" date="2018-06" db="EMBL/GenBank/DDBJ databases">
        <authorList>
            <consortium name="Pathogen Informatics"/>
            <person name="Doyle S."/>
        </authorList>
    </citation>
    <scope>NUCLEOTIDE SEQUENCE [LARGE SCALE GENOMIC DNA]</scope>
    <source>
        <strain evidence="19 21">NCTC10293</strain>
    </source>
</reference>
<dbReference type="GO" id="GO:0006284">
    <property type="term" value="P:base-excision repair"/>
    <property type="evidence" value="ECO:0007669"/>
    <property type="project" value="InterPro"/>
</dbReference>
<evidence type="ECO:0000256" key="3">
    <source>
        <dbReference type="ARBA" id="ARBA00011245"/>
    </source>
</evidence>
<evidence type="ECO:0000256" key="9">
    <source>
        <dbReference type="ARBA" id="ARBA00023125"/>
    </source>
</evidence>
<feature type="domain" description="Formamidopyrimidine-DNA glycosylase catalytic" evidence="17">
    <location>
        <begin position="2"/>
        <end position="117"/>
    </location>
</feature>
<dbReference type="GO" id="GO:0003684">
    <property type="term" value="F:damaged DNA binding"/>
    <property type="evidence" value="ECO:0007669"/>
    <property type="project" value="InterPro"/>
</dbReference>
<evidence type="ECO:0000256" key="12">
    <source>
        <dbReference type="ARBA" id="ARBA00023268"/>
    </source>
</evidence>
<dbReference type="EC" id="4.2.99.18" evidence="15"/>
<dbReference type="Pfam" id="PF06827">
    <property type="entry name" value="zf-FPG_IleRS"/>
    <property type="match status" value="1"/>
</dbReference>
<feature type="active site" description="Proton donor; for delta-elimination activity" evidence="15">
    <location>
        <position position="295"/>
    </location>
</feature>
<dbReference type="Proteomes" id="UP000255279">
    <property type="component" value="Unassembled WGS sequence"/>
</dbReference>
<dbReference type="PROSITE" id="PS51066">
    <property type="entry name" value="ZF_FPG_2"/>
    <property type="match status" value="1"/>
</dbReference>
<dbReference type="InterPro" id="IPR010979">
    <property type="entry name" value="Ribosomal_uS13-like_H2TH"/>
</dbReference>
<evidence type="ECO:0000256" key="6">
    <source>
        <dbReference type="ARBA" id="ARBA00022771"/>
    </source>
</evidence>
<dbReference type="Pfam" id="PF01149">
    <property type="entry name" value="Fapy_DNA_glyco"/>
    <property type="match status" value="1"/>
</dbReference>
<keyword evidence="7 15" id="KW-0378">Hydrolase</keyword>
<evidence type="ECO:0000313" key="21">
    <source>
        <dbReference type="Proteomes" id="UP000255279"/>
    </source>
</evidence>
<dbReference type="GO" id="GO:0034039">
    <property type="term" value="F:8-oxo-7,8-dihydroguanine DNA N-glycosylase activity"/>
    <property type="evidence" value="ECO:0007669"/>
    <property type="project" value="TreeGrafter"/>
</dbReference>
<comment type="function">
    <text evidence="15">Involved in base excision repair of DNA damaged by oxidation or by mutagenic agents. Acts as DNA glycosylase that recognizes and removes damaged bases. Has a preference for oxidized purines, such as 7,8-dihydro-8-oxoguanine (8-oxoG). Has AP (apurinic/apyrimidinic) lyase activity and introduces nicks in the DNA strand. Cleaves the DNA backbone by beta-delta elimination to generate a single-strand break at the site of the removed base with both 3'- and 5'-phosphates.</text>
</comment>
<feature type="domain" description="FPG-type" evidence="16">
    <location>
        <begin position="271"/>
        <end position="305"/>
    </location>
</feature>
<evidence type="ECO:0000256" key="5">
    <source>
        <dbReference type="ARBA" id="ARBA00022763"/>
    </source>
</evidence>
<evidence type="ECO:0000256" key="1">
    <source>
        <dbReference type="ARBA" id="ARBA00001668"/>
    </source>
</evidence>
<dbReference type="SUPFAM" id="SSF81624">
    <property type="entry name" value="N-terminal domain of MutM-like DNA repair proteins"/>
    <property type="match status" value="1"/>
</dbReference>
<dbReference type="EMBL" id="MUXU01000072">
    <property type="protein sequence ID" value="OOR87476.1"/>
    <property type="molecule type" value="Genomic_DNA"/>
</dbReference>
<dbReference type="STRING" id="34060.B0181_10255"/>
<keyword evidence="9 15" id="KW-0238">DNA-binding</keyword>
<keyword evidence="4 15" id="KW-0479">Metal-binding</keyword>
<comment type="catalytic activity">
    <reaction evidence="1 15">
        <text>Hydrolysis of DNA containing ring-opened 7-methylguanine residues, releasing 2,6-diamino-4-hydroxy-5-(N-methyl)formamidopyrimidine.</text>
        <dbReference type="EC" id="3.2.2.23"/>
    </reaction>
</comment>
<dbReference type="CDD" id="cd08966">
    <property type="entry name" value="EcFpg-like_N"/>
    <property type="match status" value="1"/>
</dbReference>
<organism evidence="18 20">
    <name type="scientific">Moraxella caviae</name>
    <dbReference type="NCBI Taxonomy" id="34060"/>
    <lineage>
        <taxon>Bacteria</taxon>
        <taxon>Pseudomonadati</taxon>
        <taxon>Pseudomonadota</taxon>
        <taxon>Gammaproteobacteria</taxon>
        <taxon>Moraxellales</taxon>
        <taxon>Moraxellaceae</taxon>
        <taxon>Moraxella</taxon>
    </lineage>
</organism>
<feature type="active site" description="Proton donor" evidence="15">
    <location>
        <position position="3"/>
    </location>
</feature>
<dbReference type="PANTHER" id="PTHR22993:SF9">
    <property type="entry name" value="FORMAMIDOPYRIMIDINE-DNA GLYCOSYLASE"/>
    <property type="match status" value="1"/>
</dbReference>
<proteinExistence type="inferred from homology"/>
<evidence type="ECO:0000256" key="4">
    <source>
        <dbReference type="ARBA" id="ARBA00022723"/>
    </source>
</evidence>
<reference evidence="18 20" key="1">
    <citation type="submission" date="2017-02" db="EMBL/GenBank/DDBJ databases">
        <title>Draft genome sequence of Moraxella caviae CCUG 355 type strain.</title>
        <authorList>
            <person name="Engstrom-Jakobsson H."/>
            <person name="Salva-Serra F."/>
            <person name="Thorell K."/>
            <person name="Gonzales-Siles L."/>
            <person name="Karlsson R."/>
            <person name="Boulund F."/>
            <person name="Engstrand L."/>
            <person name="Moore E."/>
        </authorList>
    </citation>
    <scope>NUCLEOTIDE SEQUENCE [LARGE SCALE GENOMIC DNA]</scope>
    <source>
        <strain evidence="18 20">CCUG 355</strain>
    </source>
</reference>
<keyword evidence="8 15" id="KW-0862">Zinc</keyword>
<dbReference type="InterPro" id="IPR020629">
    <property type="entry name" value="FPG_Glyclase"/>
</dbReference>
<feature type="active site" description="Schiff-base intermediate with DNA" evidence="15">
    <location>
        <position position="2"/>
    </location>
</feature>
<name>A0A1S9ZVC4_9GAMM</name>
<evidence type="ECO:0000313" key="19">
    <source>
        <dbReference type="EMBL" id="STZ10623.1"/>
    </source>
</evidence>
<dbReference type="Gene3D" id="3.20.190.10">
    <property type="entry name" value="MutM-like, N-terminal"/>
    <property type="match status" value="1"/>
</dbReference>
<dbReference type="AlphaFoldDB" id="A0A1S9ZVC4"/>
<comment type="catalytic activity">
    <reaction evidence="14 15">
        <text>2'-deoxyribonucleotide-(2'-deoxyribose 5'-phosphate)-2'-deoxyribonucleotide-DNA = a 3'-end 2'-deoxyribonucleotide-(2,3-dehydro-2,3-deoxyribose 5'-phosphate)-DNA + a 5'-end 5'-phospho-2'-deoxyribonucleoside-DNA + H(+)</text>
        <dbReference type="Rhea" id="RHEA:66592"/>
        <dbReference type="Rhea" id="RHEA-COMP:13180"/>
        <dbReference type="Rhea" id="RHEA-COMP:16897"/>
        <dbReference type="Rhea" id="RHEA-COMP:17067"/>
        <dbReference type="ChEBI" id="CHEBI:15378"/>
        <dbReference type="ChEBI" id="CHEBI:136412"/>
        <dbReference type="ChEBI" id="CHEBI:157695"/>
        <dbReference type="ChEBI" id="CHEBI:167181"/>
        <dbReference type="EC" id="4.2.99.18"/>
    </reaction>
</comment>
<dbReference type="GO" id="GO:0008270">
    <property type="term" value="F:zinc ion binding"/>
    <property type="evidence" value="ECO:0007669"/>
    <property type="project" value="UniProtKB-UniRule"/>
</dbReference>
<dbReference type="SMART" id="SM00898">
    <property type="entry name" value="Fapy_DNA_glyco"/>
    <property type="match status" value="1"/>
</dbReference>
<comment type="cofactor">
    <cofactor evidence="15">
        <name>Zn(2+)</name>
        <dbReference type="ChEBI" id="CHEBI:29105"/>
    </cofactor>
    <text evidence="15">Binds 1 zinc ion per subunit.</text>
</comment>
<gene>
    <name evidence="15 19" type="primary">mutM</name>
    <name evidence="15" type="synonym">fpg</name>
    <name evidence="18" type="ORF">B0181_10255</name>
    <name evidence="19" type="ORF">NCTC10293_00973</name>
</gene>
<dbReference type="InterPro" id="IPR000214">
    <property type="entry name" value="Znf_DNA_glyclase/AP_lyase"/>
</dbReference>
<dbReference type="EC" id="3.2.2.23" evidence="15"/>
<evidence type="ECO:0000256" key="14">
    <source>
        <dbReference type="ARBA" id="ARBA00044632"/>
    </source>
</evidence>
<dbReference type="Proteomes" id="UP000190435">
    <property type="component" value="Unassembled WGS sequence"/>
</dbReference>
<evidence type="ECO:0000313" key="20">
    <source>
        <dbReference type="Proteomes" id="UP000190435"/>
    </source>
</evidence>
<keyword evidence="10 15" id="KW-0234">DNA repair</keyword>
<dbReference type="RefSeq" id="WP_078277395.1">
    <property type="nucleotide sequence ID" value="NZ_MUXU01000072.1"/>
</dbReference>
<dbReference type="OrthoDB" id="9800855at2"/>
<dbReference type="InterPro" id="IPR035937">
    <property type="entry name" value="FPG_N"/>
</dbReference>
<evidence type="ECO:0000256" key="11">
    <source>
        <dbReference type="ARBA" id="ARBA00023239"/>
    </source>
</evidence>
<keyword evidence="5 15" id="KW-0227">DNA damage</keyword>
<accession>A0A1S9ZVC4</accession>
<dbReference type="SMART" id="SM01232">
    <property type="entry name" value="H2TH"/>
    <property type="match status" value="1"/>
</dbReference>
<evidence type="ECO:0000256" key="10">
    <source>
        <dbReference type="ARBA" id="ARBA00023204"/>
    </source>
</evidence>
<evidence type="ECO:0000259" key="16">
    <source>
        <dbReference type="PROSITE" id="PS51066"/>
    </source>
</evidence>
<dbReference type="Gene3D" id="1.10.8.50">
    <property type="match status" value="1"/>
</dbReference>
<protein>
    <recommendedName>
        <fullName evidence="15">Formamidopyrimidine-DNA glycosylase</fullName>
        <shortName evidence="15">Fapy-DNA glycosylase</shortName>
        <ecNumber evidence="15">3.2.2.23</ecNumber>
    </recommendedName>
    <alternativeName>
        <fullName evidence="15">DNA-(apurinic or apyrimidinic site) lyase MutM</fullName>
        <shortName evidence="15">AP lyase MutM</shortName>
        <ecNumber evidence="15">4.2.99.18</ecNumber>
    </alternativeName>
</protein>
<evidence type="ECO:0000313" key="18">
    <source>
        <dbReference type="EMBL" id="OOR87476.1"/>
    </source>
</evidence>
<keyword evidence="20" id="KW-1185">Reference proteome</keyword>
<evidence type="ECO:0000256" key="13">
    <source>
        <dbReference type="ARBA" id="ARBA00023295"/>
    </source>
</evidence>
<comment type="subunit">
    <text evidence="3 15">Monomer.</text>
</comment>
<feature type="binding site" evidence="15">
    <location>
        <position position="95"/>
    </location>
    <ligand>
        <name>DNA</name>
        <dbReference type="ChEBI" id="CHEBI:16991"/>
    </ligand>
</feature>
<dbReference type="PROSITE" id="PS51068">
    <property type="entry name" value="FPG_CAT"/>
    <property type="match status" value="1"/>
</dbReference>
<comment type="caution">
    <text evidence="15">Lacks conserved residue(s) required for the propagation of feature annotation.</text>
</comment>
<keyword evidence="6 15" id="KW-0863">Zinc-finger</keyword>
<dbReference type="Pfam" id="PF06831">
    <property type="entry name" value="H2TH"/>
    <property type="match status" value="1"/>
</dbReference>
<evidence type="ECO:0000259" key="17">
    <source>
        <dbReference type="PROSITE" id="PS51068"/>
    </source>
</evidence>
<feature type="binding site" evidence="15">
    <location>
        <position position="114"/>
    </location>
    <ligand>
        <name>DNA</name>
        <dbReference type="ChEBI" id="CHEBI:16991"/>
    </ligand>
</feature>
<sequence length="308" mass="34013">MPELPEVETTKASLAPLLGECVQSVAVHQPKLREMMPPDLPSLVSFRLIDVRRRAKYLLLDFVNSAGDDRKTLLIHLGMSGSLQQHPAEDGARKHDHLLFTFANGTALHYHDPRRFGIVVWAHNDAHIDTLDGFGDKYLAHLGVEPLDDEFTGEYLYHYIQRLGRFAKLPKLDKDGKPKPSTPIAIKKPIKTVIMDQTCVVGVGNIYAAESLFLSGIHPATPAHLLDFDEISTLAAHIKDVLGKAIIQGGTTLKDFTVGEGKTGYFQQVLLAYGRDGEPCENCRTPLENIKIGGRASVYCPKCQPLKS</sequence>
<keyword evidence="12 15" id="KW-0511">Multifunctional enzyme</keyword>
<evidence type="ECO:0000256" key="8">
    <source>
        <dbReference type="ARBA" id="ARBA00022833"/>
    </source>
</evidence>
<dbReference type="EMBL" id="UGQE01000001">
    <property type="protein sequence ID" value="STZ10623.1"/>
    <property type="molecule type" value="Genomic_DNA"/>
</dbReference>
<dbReference type="SUPFAM" id="SSF57716">
    <property type="entry name" value="Glucocorticoid receptor-like (DNA-binding domain)"/>
    <property type="match status" value="1"/>
</dbReference>